<evidence type="ECO:0000259" key="2">
    <source>
        <dbReference type="Pfam" id="PF11127"/>
    </source>
</evidence>
<gene>
    <name evidence="3" type="ORF">N0B31_18805</name>
</gene>
<evidence type="ECO:0000313" key="3">
    <source>
        <dbReference type="EMBL" id="UWM54154.1"/>
    </source>
</evidence>
<dbReference type="KEGG" id="ssai:N0B31_18805"/>
<dbReference type="Proteomes" id="UP001057580">
    <property type="component" value="Chromosome"/>
</dbReference>
<evidence type="ECO:0000313" key="4">
    <source>
        <dbReference type="Proteomes" id="UP001057580"/>
    </source>
</evidence>
<feature type="transmembrane region" description="Helical" evidence="1">
    <location>
        <begin position="20"/>
        <end position="41"/>
    </location>
</feature>
<keyword evidence="4" id="KW-1185">Reference proteome</keyword>
<proteinExistence type="predicted"/>
<dbReference type="AlphaFoldDB" id="A0A9E7UAU4"/>
<keyword evidence="1" id="KW-0812">Transmembrane</keyword>
<protein>
    <submittedName>
        <fullName evidence="3">DUF2892 domain-containing protein</fullName>
    </submittedName>
</protein>
<dbReference type="InterPro" id="IPR021309">
    <property type="entry name" value="YgaP-like_TM"/>
</dbReference>
<keyword evidence="1" id="KW-0472">Membrane</keyword>
<accession>A0A9E7UAU4</accession>
<dbReference type="EMBL" id="CP104003">
    <property type="protein sequence ID" value="UWM54154.1"/>
    <property type="molecule type" value="Genomic_DNA"/>
</dbReference>
<feature type="domain" description="Inner membrane protein YgaP-like transmembrane" evidence="2">
    <location>
        <begin position="7"/>
        <end position="81"/>
    </location>
</feature>
<feature type="transmembrane region" description="Helical" evidence="1">
    <location>
        <begin position="47"/>
        <end position="65"/>
    </location>
</feature>
<dbReference type="Pfam" id="PF11127">
    <property type="entry name" value="YgaP-like_TM"/>
    <property type="match status" value="1"/>
</dbReference>
<name>A0A9E7UAU4_9EURY</name>
<organism evidence="3 4">
    <name type="scientific">Salinirubellus salinus</name>
    <dbReference type="NCBI Taxonomy" id="1364945"/>
    <lineage>
        <taxon>Archaea</taxon>
        <taxon>Methanobacteriati</taxon>
        <taxon>Methanobacteriota</taxon>
        <taxon>Stenosarchaea group</taxon>
        <taxon>Halobacteria</taxon>
        <taxon>Halobacteriales</taxon>
        <taxon>Natronomonadaceae</taxon>
        <taxon>Salinirubellus</taxon>
    </lineage>
</organism>
<sequence>MDGERFMEKNVGGYDRIARFVLGPVLIIVGAAALLGLFTIAAGTLGLAIAGLAVLVGLVLSVTAVTQKCPLNNALGMNTYRGKETTESTTEGDVGRTA</sequence>
<evidence type="ECO:0000256" key="1">
    <source>
        <dbReference type="SAM" id="Phobius"/>
    </source>
</evidence>
<reference evidence="3" key="1">
    <citation type="submission" date="2022-09" db="EMBL/GenBank/DDBJ databases">
        <title>Diverse halophilic archaea isolated from saline environments.</title>
        <authorList>
            <person name="Cui H.-L."/>
        </authorList>
    </citation>
    <scope>NUCLEOTIDE SEQUENCE</scope>
    <source>
        <strain evidence="3">ZS-35-S2</strain>
    </source>
</reference>
<keyword evidence="1" id="KW-1133">Transmembrane helix</keyword>